<evidence type="ECO:0000313" key="3">
    <source>
        <dbReference type="Proteomes" id="UP000181980"/>
    </source>
</evidence>
<proteinExistence type="predicted"/>
<dbReference type="AlphaFoldDB" id="A0A1H5PZ20"/>
<dbReference type="STRING" id="561176.SAMN04488561_6975"/>
<protein>
    <submittedName>
        <fullName evidence="2">Uncharacterized protein</fullName>
    </submittedName>
</protein>
<organism evidence="2 3">
    <name type="scientific">Jiangella alba</name>
    <dbReference type="NCBI Taxonomy" id="561176"/>
    <lineage>
        <taxon>Bacteria</taxon>
        <taxon>Bacillati</taxon>
        <taxon>Actinomycetota</taxon>
        <taxon>Actinomycetes</taxon>
        <taxon>Jiangellales</taxon>
        <taxon>Jiangellaceae</taxon>
        <taxon>Jiangella</taxon>
    </lineage>
</organism>
<keyword evidence="3" id="KW-1185">Reference proteome</keyword>
<reference evidence="3" key="1">
    <citation type="submission" date="2016-10" db="EMBL/GenBank/DDBJ databases">
        <authorList>
            <person name="Varghese N."/>
            <person name="Submissions S."/>
        </authorList>
    </citation>
    <scope>NUCLEOTIDE SEQUENCE [LARGE SCALE GENOMIC DNA]</scope>
    <source>
        <strain evidence="3">DSM 45237</strain>
    </source>
</reference>
<dbReference type="Proteomes" id="UP000181980">
    <property type="component" value="Unassembled WGS sequence"/>
</dbReference>
<gene>
    <name evidence="2" type="ORF">SAMN04488561_6975</name>
</gene>
<feature type="region of interest" description="Disordered" evidence="1">
    <location>
        <begin position="52"/>
        <end position="95"/>
    </location>
</feature>
<evidence type="ECO:0000313" key="2">
    <source>
        <dbReference type="EMBL" id="SEF18904.1"/>
    </source>
</evidence>
<name>A0A1H5PZ20_9ACTN</name>
<evidence type="ECO:0000256" key="1">
    <source>
        <dbReference type="SAM" id="MobiDB-lite"/>
    </source>
</evidence>
<accession>A0A1H5PZ20</accession>
<sequence length="151" mass="15946">MTPVYDLVIVTSHQPLWSRSRLRFLLVSAGFVLTYLALHLLPCSDGQVEAPAGPVAAHEVSAQHGGPGHHAPPSGDCGHDGSQADPHDETCVATSRSHGGSDAIFLALPLVAVGWGQGRRAGPIRLFARGARRVVSRPGRDVLCSCCVSRR</sequence>
<dbReference type="EMBL" id="FNUC01000004">
    <property type="protein sequence ID" value="SEF18904.1"/>
    <property type="molecule type" value="Genomic_DNA"/>
</dbReference>